<reference evidence="2 3" key="1">
    <citation type="submission" date="2019-02" db="EMBL/GenBank/DDBJ databases">
        <title>Genome sequencing of the rare red list fungi Hericium alpestre (H. flagellum).</title>
        <authorList>
            <person name="Buettner E."/>
            <person name="Kellner H."/>
        </authorList>
    </citation>
    <scope>NUCLEOTIDE SEQUENCE [LARGE SCALE GENOMIC DNA]</scope>
    <source>
        <strain evidence="2 3">DSM 108284</strain>
    </source>
</reference>
<evidence type="ECO:0000313" key="3">
    <source>
        <dbReference type="Proteomes" id="UP000298061"/>
    </source>
</evidence>
<sequence>MIFCPVTYAPARVASHKNTPAMSSSPPFRRIGTILATRSGWPTASGFETSFIPDGNVPGAIVLTRTPRGIRLSTTHQTEDDDDAYKWREGRTAGHVRVLPHIGAELLMRTTHPRPSAAPPSAAAASSRGRKAAVTAPGAQVFVRKTPVQPAGS</sequence>
<keyword evidence="3" id="KW-1185">Reference proteome</keyword>
<organism evidence="2 3">
    <name type="scientific">Hericium alpestre</name>
    <dbReference type="NCBI Taxonomy" id="135208"/>
    <lineage>
        <taxon>Eukaryota</taxon>
        <taxon>Fungi</taxon>
        <taxon>Dikarya</taxon>
        <taxon>Basidiomycota</taxon>
        <taxon>Agaricomycotina</taxon>
        <taxon>Agaricomycetes</taxon>
        <taxon>Russulales</taxon>
        <taxon>Hericiaceae</taxon>
        <taxon>Hericium</taxon>
    </lineage>
</organism>
<accession>A0A4Y9ZNK7</accession>
<dbReference type="Proteomes" id="UP000298061">
    <property type="component" value="Unassembled WGS sequence"/>
</dbReference>
<feature type="compositionally biased region" description="Low complexity" evidence="1">
    <location>
        <begin position="113"/>
        <end position="127"/>
    </location>
</feature>
<evidence type="ECO:0000256" key="1">
    <source>
        <dbReference type="SAM" id="MobiDB-lite"/>
    </source>
</evidence>
<proteinExistence type="predicted"/>
<comment type="caution">
    <text evidence="2">The sequence shown here is derived from an EMBL/GenBank/DDBJ whole genome shotgun (WGS) entry which is preliminary data.</text>
</comment>
<dbReference type="EMBL" id="SFCI01001285">
    <property type="protein sequence ID" value="TFY76195.1"/>
    <property type="molecule type" value="Genomic_DNA"/>
</dbReference>
<feature type="region of interest" description="Disordered" evidence="1">
    <location>
        <begin position="111"/>
        <end position="153"/>
    </location>
</feature>
<gene>
    <name evidence="2" type="ORF">EWM64_g7816</name>
</gene>
<dbReference type="AlphaFoldDB" id="A0A4Y9ZNK7"/>
<evidence type="ECO:0000313" key="2">
    <source>
        <dbReference type="EMBL" id="TFY76195.1"/>
    </source>
</evidence>
<protein>
    <submittedName>
        <fullName evidence="2">Uncharacterized protein</fullName>
    </submittedName>
</protein>
<name>A0A4Y9ZNK7_9AGAM</name>